<dbReference type="AlphaFoldDB" id="A0A8E2EIP6"/>
<feature type="domain" description="NACHT-NTPase and P-loop NTPases N-terminal" evidence="1">
    <location>
        <begin position="12"/>
        <end position="123"/>
    </location>
</feature>
<sequence length="133" mass="14491">MEVLAAIGLAGNIIQFIDFGGKLISKTAEIQKSGAGALADNINIETATNDLALLSTKLHDSAKSTGDTALQELCQSCNTVATELLTVLGTIKVHGKQHKWKSFRKALQSVWSKDEIALLEQRLARFRDELNLR</sequence>
<dbReference type="EMBL" id="KV744834">
    <property type="protein sequence ID" value="OCK84564.1"/>
    <property type="molecule type" value="Genomic_DNA"/>
</dbReference>
<gene>
    <name evidence="2" type="ORF">K432DRAFT_282313</name>
</gene>
<organism evidence="2 3">
    <name type="scientific">Lepidopterella palustris CBS 459.81</name>
    <dbReference type="NCBI Taxonomy" id="1314670"/>
    <lineage>
        <taxon>Eukaryota</taxon>
        <taxon>Fungi</taxon>
        <taxon>Dikarya</taxon>
        <taxon>Ascomycota</taxon>
        <taxon>Pezizomycotina</taxon>
        <taxon>Dothideomycetes</taxon>
        <taxon>Pleosporomycetidae</taxon>
        <taxon>Mytilinidiales</taxon>
        <taxon>Argynnaceae</taxon>
        <taxon>Lepidopterella</taxon>
    </lineage>
</organism>
<dbReference type="Pfam" id="PF17107">
    <property type="entry name" value="SesA"/>
    <property type="match status" value="1"/>
</dbReference>
<keyword evidence="3" id="KW-1185">Reference proteome</keyword>
<name>A0A8E2EIP6_9PEZI</name>
<dbReference type="OrthoDB" id="3558752at2759"/>
<evidence type="ECO:0000259" key="1">
    <source>
        <dbReference type="Pfam" id="PF17107"/>
    </source>
</evidence>
<protein>
    <recommendedName>
        <fullName evidence="1">NACHT-NTPase and P-loop NTPases N-terminal domain-containing protein</fullName>
    </recommendedName>
</protein>
<evidence type="ECO:0000313" key="3">
    <source>
        <dbReference type="Proteomes" id="UP000250266"/>
    </source>
</evidence>
<accession>A0A8E2EIP6</accession>
<evidence type="ECO:0000313" key="2">
    <source>
        <dbReference type="EMBL" id="OCK84564.1"/>
    </source>
</evidence>
<feature type="non-terminal residue" evidence="2">
    <location>
        <position position="133"/>
    </location>
</feature>
<dbReference type="InterPro" id="IPR031352">
    <property type="entry name" value="SesA"/>
</dbReference>
<reference evidence="2 3" key="1">
    <citation type="journal article" date="2016" name="Nat. Commun.">
        <title>Ectomycorrhizal ecology is imprinted in the genome of the dominant symbiotic fungus Cenococcum geophilum.</title>
        <authorList>
            <consortium name="DOE Joint Genome Institute"/>
            <person name="Peter M."/>
            <person name="Kohler A."/>
            <person name="Ohm R.A."/>
            <person name="Kuo A."/>
            <person name="Krutzmann J."/>
            <person name="Morin E."/>
            <person name="Arend M."/>
            <person name="Barry K.W."/>
            <person name="Binder M."/>
            <person name="Choi C."/>
            <person name="Clum A."/>
            <person name="Copeland A."/>
            <person name="Grisel N."/>
            <person name="Haridas S."/>
            <person name="Kipfer T."/>
            <person name="LaButti K."/>
            <person name="Lindquist E."/>
            <person name="Lipzen A."/>
            <person name="Maire R."/>
            <person name="Meier B."/>
            <person name="Mihaltcheva S."/>
            <person name="Molinier V."/>
            <person name="Murat C."/>
            <person name="Poggeler S."/>
            <person name="Quandt C.A."/>
            <person name="Sperisen C."/>
            <person name="Tritt A."/>
            <person name="Tisserant E."/>
            <person name="Crous P.W."/>
            <person name="Henrissat B."/>
            <person name="Nehls U."/>
            <person name="Egli S."/>
            <person name="Spatafora J.W."/>
            <person name="Grigoriev I.V."/>
            <person name="Martin F.M."/>
        </authorList>
    </citation>
    <scope>NUCLEOTIDE SEQUENCE [LARGE SCALE GENOMIC DNA]</scope>
    <source>
        <strain evidence="2 3">CBS 459.81</strain>
    </source>
</reference>
<dbReference type="Proteomes" id="UP000250266">
    <property type="component" value="Unassembled WGS sequence"/>
</dbReference>
<proteinExistence type="predicted"/>